<protein>
    <submittedName>
        <fullName evidence="7">Uncharacterized protein</fullName>
    </submittedName>
</protein>
<dbReference type="PIRSF" id="PIRSF005799">
    <property type="entry name" value="UDP-gal_transpt"/>
    <property type="match status" value="1"/>
</dbReference>
<dbReference type="InterPro" id="IPR007271">
    <property type="entry name" value="Nuc_sug_transpt"/>
</dbReference>
<organism evidence="7 8">
    <name type="scientific">Musa troglodytarum</name>
    <name type="common">fe'i banana</name>
    <dbReference type="NCBI Taxonomy" id="320322"/>
    <lineage>
        <taxon>Eukaryota</taxon>
        <taxon>Viridiplantae</taxon>
        <taxon>Streptophyta</taxon>
        <taxon>Embryophyta</taxon>
        <taxon>Tracheophyta</taxon>
        <taxon>Spermatophyta</taxon>
        <taxon>Magnoliopsida</taxon>
        <taxon>Liliopsida</taxon>
        <taxon>Zingiberales</taxon>
        <taxon>Musaceae</taxon>
        <taxon>Musa</taxon>
    </lineage>
</organism>
<evidence type="ECO:0000256" key="3">
    <source>
        <dbReference type="ARBA" id="ARBA00022989"/>
    </source>
</evidence>
<dbReference type="GO" id="GO:0000139">
    <property type="term" value="C:Golgi membrane"/>
    <property type="evidence" value="ECO:0007669"/>
    <property type="project" value="InterPro"/>
</dbReference>
<feature type="transmembrane region" description="Helical" evidence="6">
    <location>
        <begin position="216"/>
        <end position="239"/>
    </location>
</feature>
<feature type="region of interest" description="Disordered" evidence="5">
    <location>
        <begin position="91"/>
        <end position="133"/>
    </location>
</feature>
<evidence type="ECO:0000256" key="1">
    <source>
        <dbReference type="ARBA" id="ARBA00004141"/>
    </source>
</evidence>
<evidence type="ECO:0000256" key="4">
    <source>
        <dbReference type="ARBA" id="ARBA00023136"/>
    </source>
</evidence>
<evidence type="ECO:0000256" key="5">
    <source>
        <dbReference type="SAM" id="MobiDB-lite"/>
    </source>
</evidence>
<keyword evidence="4 6" id="KW-0472">Membrane</keyword>
<reference evidence="7" key="1">
    <citation type="submission" date="2022-05" db="EMBL/GenBank/DDBJ databases">
        <title>The Musa troglodytarum L. genome provides insights into the mechanism of non-climacteric behaviour and enrichment of carotenoids.</title>
        <authorList>
            <person name="Wang J."/>
        </authorList>
    </citation>
    <scope>NUCLEOTIDE SEQUENCE</scope>
    <source>
        <tissue evidence="7">Leaf</tissue>
    </source>
</reference>
<keyword evidence="8" id="KW-1185">Reference proteome</keyword>
<feature type="compositionally biased region" description="Basic residues" evidence="5">
    <location>
        <begin position="121"/>
        <end position="133"/>
    </location>
</feature>
<gene>
    <name evidence="7" type="ORF">MUK42_17747</name>
</gene>
<keyword evidence="2 6" id="KW-0812">Transmembrane</keyword>
<dbReference type="Proteomes" id="UP001055439">
    <property type="component" value="Chromosome 7"/>
</dbReference>
<sequence>MLIGSLGVRPGCCQLLLGLQSFGGRRVGGRGDMKFGGSQGSWVWNSDPILVYMSKVDGSFKFSPISVNFLTEAAKVLFAIIMLLSQCPPRRQRREAPRGHWRSAAKRRRSAPPAVTSPSRSTKRPLARSRRHRTHCRAACRRIAAHAAFRNNVLLSIPALLYAINNYLKFIMQLYFNPATVKMLSNLKWEALALLLIGISVNQLKSLPEDTNALGLPVAMGAYLYTLMFVTVPSLASVFNEYALKSQFDTSIYLQNLFLYGYGAIFNFIAIVGTAVLKDTILKKYSSTVATIFTGIASAALFGHTLTINFILGISIVFISMHQFFSPLAKAKDDMSDERIEMMDAQDVRLKEASYVNMTPGATKDASHPVGPDERRMLLCV</sequence>
<dbReference type="GO" id="GO:0015165">
    <property type="term" value="F:pyrimidine nucleotide-sugar transmembrane transporter activity"/>
    <property type="evidence" value="ECO:0007669"/>
    <property type="project" value="InterPro"/>
</dbReference>
<comment type="subcellular location">
    <subcellularLocation>
        <location evidence="1">Membrane</location>
        <topology evidence="1">Multi-pass membrane protein</topology>
    </subcellularLocation>
</comment>
<evidence type="ECO:0000313" key="7">
    <source>
        <dbReference type="EMBL" id="URE16778.1"/>
    </source>
</evidence>
<evidence type="ECO:0000256" key="6">
    <source>
        <dbReference type="SAM" id="Phobius"/>
    </source>
</evidence>
<dbReference type="AlphaFoldDB" id="A0A9E7KDW6"/>
<keyword evidence="3 6" id="KW-1133">Transmembrane helix</keyword>
<accession>A0A9E7KDW6</accession>
<evidence type="ECO:0000313" key="8">
    <source>
        <dbReference type="Proteomes" id="UP001055439"/>
    </source>
</evidence>
<dbReference type="EMBL" id="CP097509">
    <property type="protein sequence ID" value="URE16778.1"/>
    <property type="molecule type" value="Genomic_DNA"/>
</dbReference>
<feature type="transmembrane region" description="Helical" evidence="6">
    <location>
        <begin position="259"/>
        <end position="277"/>
    </location>
</feature>
<evidence type="ECO:0000256" key="2">
    <source>
        <dbReference type="ARBA" id="ARBA00022692"/>
    </source>
</evidence>
<dbReference type="PANTHER" id="PTHR10231">
    <property type="entry name" value="NUCLEOTIDE-SUGAR TRANSMEMBRANE TRANSPORTER"/>
    <property type="match status" value="1"/>
</dbReference>
<dbReference type="OrthoDB" id="419167at2759"/>
<feature type="transmembrane region" description="Helical" evidence="6">
    <location>
        <begin position="153"/>
        <end position="175"/>
    </location>
</feature>
<proteinExistence type="predicted"/>
<feature type="compositionally biased region" description="Basic residues" evidence="5">
    <location>
        <begin position="99"/>
        <end position="110"/>
    </location>
</feature>
<feature type="transmembrane region" description="Helical" evidence="6">
    <location>
        <begin position="65"/>
        <end position="84"/>
    </location>
</feature>
<name>A0A9E7KDW6_9LILI</name>